<keyword evidence="3" id="KW-1185">Reference proteome</keyword>
<feature type="domain" description="Stress-response A/B barrel" evidence="1">
    <location>
        <begin position="4"/>
        <end position="101"/>
    </location>
</feature>
<name>M2T0Q5_COCSN</name>
<protein>
    <recommendedName>
        <fullName evidence="1">Stress-response A/B barrel domain-containing protein</fullName>
    </recommendedName>
</protein>
<accession>M2T0Q5</accession>
<proteinExistence type="predicted"/>
<dbReference type="GeneID" id="19137027"/>
<gene>
    <name evidence="2" type="ORF">COCSADRAFT_33076</name>
</gene>
<evidence type="ECO:0000259" key="1">
    <source>
        <dbReference type="PROSITE" id="PS51502"/>
    </source>
</evidence>
<reference evidence="2 3" key="1">
    <citation type="journal article" date="2012" name="PLoS Pathog.">
        <title>Diverse lifestyles and strategies of plant pathogenesis encoded in the genomes of eighteen Dothideomycetes fungi.</title>
        <authorList>
            <person name="Ohm R.A."/>
            <person name="Feau N."/>
            <person name="Henrissat B."/>
            <person name="Schoch C.L."/>
            <person name="Horwitz B.A."/>
            <person name="Barry K.W."/>
            <person name="Condon B.J."/>
            <person name="Copeland A.C."/>
            <person name="Dhillon B."/>
            <person name="Glaser F."/>
            <person name="Hesse C.N."/>
            <person name="Kosti I."/>
            <person name="LaButti K."/>
            <person name="Lindquist E.A."/>
            <person name="Lucas S."/>
            <person name="Salamov A.A."/>
            <person name="Bradshaw R.E."/>
            <person name="Ciuffetti L."/>
            <person name="Hamelin R.C."/>
            <person name="Kema G.H.J."/>
            <person name="Lawrence C."/>
            <person name="Scott J.A."/>
            <person name="Spatafora J.W."/>
            <person name="Turgeon B.G."/>
            <person name="de Wit P.J.G.M."/>
            <person name="Zhong S."/>
            <person name="Goodwin S.B."/>
            <person name="Grigoriev I.V."/>
        </authorList>
    </citation>
    <scope>NUCLEOTIDE SEQUENCE [LARGE SCALE GENOMIC DNA]</scope>
    <source>
        <strain evidence="3">ND90Pr / ATCC 201652</strain>
    </source>
</reference>
<dbReference type="Proteomes" id="UP000016934">
    <property type="component" value="Unassembled WGS sequence"/>
</dbReference>
<evidence type="ECO:0000313" key="2">
    <source>
        <dbReference type="EMBL" id="EMD68110.1"/>
    </source>
</evidence>
<dbReference type="AlphaFoldDB" id="M2T0Q5"/>
<dbReference type="Gene3D" id="3.30.70.100">
    <property type="match status" value="1"/>
</dbReference>
<dbReference type="HOGENOM" id="CLU_120569_1_1_1"/>
<organism evidence="2 3">
    <name type="scientific">Cochliobolus sativus (strain ND90Pr / ATCC 201652)</name>
    <name type="common">Common root rot and spot blotch fungus</name>
    <name type="synonym">Bipolaris sorokiniana</name>
    <dbReference type="NCBI Taxonomy" id="665912"/>
    <lineage>
        <taxon>Eukaryota</taxon>
        <taxon>Fungi</taxon>
        <taxon>Dikarya</taxon>
        <taxon>Ascomycota</taxon>
        <taxon>Pezizomycotina</taxon>
        <taxon>Dothideomycetes</taxon>
        <taxon>Pleosporomycetidae</taxon>
        <taxon>Pleosporales</taxon>
        <taxon>Pleosporineae</taxon>
        <taxon>Pleosporaceae</taxon>
        <taxon>Bipolaris</taxon>
    </lineage>
</organism>
<dbReference type="RefSeq" id="XP_007695446.1">
    <property type="nucleotide sequence ID" value="XM_007697256.1"/>
</dbReference>
<reference evidence="3" key="2">
    <citation type="journal article" date="2013" name="PLoS Genet.">
        <title>Comparative genome structure, secondary metabolite, and effector coding capacity across Cochliobolus pathogens.</title>
        <authorList>
            <person name="Condon B.J."/>
            <person name="Leng Y."/>
            <person name="Wu D."/>
            <person name="Bushley K.E."/>
            <person name="Ohm R.A."/>
            <person name="Otillar R."/>
            <person name="Martin J."/>
            <person name="Schackwitz W."/>
            <person name="Grimwood J."/>
            <person name="MohdZainudin N."/>
            <person name="Xue C."/>
            <person name="Wang R."/>
            <person name="Manning V.A."/>
            <person name="Dhillon B."/>
            <person name="Tu Z.J."/>
            <person name="Steffenson B.J."/>
            <person name="Salamov A."/>
            <person name="Sun H."/>
            <person name="Lowry S."/>
            <person name="LaButti K."/>
            <person name="Han J."/>
            <person name="Copeland A."/>
            <person name="Lindquist E."/>
            <person name="Barry K."/>
            <person name="Schmutz J."/>
            <person name="Baker S.E."/>
            <person name="Ciuffetti L.M."/>
            <person name="Grigoriev I.V."/>
            <person name="Zhong S."/>
            <person name="Turgeon B.G."/>
        </authorList>
    </citation>
    <scope>NUCLEOTIDE SEQUENCE [LARGE SCALE GENOMIC DNA]</scope>
    <source>
        <strain evidence="3">ND90Pr / ATCC 201652</strain>
    </source>
</reference>
<dbReference type="InterPro" id="IPR013097">
    <property type="entry name" value="Dabb"/>
</dbReference>
<sequence length="104" mass="11916">MPKIVRLTLFKIGDKDTIQEVIGLYSTLAQDATKDGKQYIQLAQASAPYDDHRSQGYNLMARCVFDSLTDMEYFDQADEVHAGIKKQLLHRFEAKPLIIYSDMQ</sequence>
<dbReference type="PROSITE" id="PS51502">
    <property type="entry name" value="S_R_A_B_BARREL"/>
    <property type="match status" value="1"/>
</dbReference>
<dbReference type="OrthoDB" id="3830014at2759"/>
<dbReference type="KEGG" id="bsc:COCSADRAFT_33076"/>
<dbReference type="EMBL" id="KB445638">
    <property type="protein sequence ID" value="EMD68110.1"/>
    <property type="molecule type" value="Genomic_DNA"/>
</dbReference>
<evidence type="ECO:0000313" key="3">
    <source>
        <dbReference type="Proteomes" id="UP000016934"/>
    </source>
</evidence>
<dbReference type="eggNOG" id="ENOG502STNI">
    <property type="taxonomic scope" value="Eukaryota"/>
</dbReference>
<dbReference type="OMA" id="TYFEPIE"/>